<dbReference type="GO" id="GO:0051747">
    <property type="term" value="F:cytosine C-5 DNA demethylase activity"/>
    <property type="evidence" value="ECO:0007669"/>
    <property type="project" value="TreeGrafter"/>
</dbReference>
<dbReference type="InterPro" id="IPR027450">
    <property type="entry name" value="AlkB-like"/>
</dbReference>
<keyword evidence="7" id="KW-0408">Iron</keyword>
<dbReference type="FunFam" id="2.60.120.590:FF:000004">
    <property type="entry name" value="DNA oxidative demethylase ALKBH2"/>
    <property type="match status" value="1"/>
</dbReference>
<dbReference type="AlphaFoldDB" id="A0AA43S549"/>
<evidence type="ECO:0000256" key="3">
    <source>
        <dbReference type="ARBA" id="ARBA00022763"/>
    </source>
</evidence>
<proteinExistence type="predicted"/>
<feature type="binding site" evidence="9">
    <location>
        <position position="125"/>
    </location>
    <ligand>
        <name>2-oxoglutarate</name>
        <dbReference type="ChEBI" id="CHEBI:16810"/>
    </ligand>
</feature>
<feature type="binding site" evidence="9">
    <location>
        <position position="140"/>
    </location>
    <ligand>
        <name>substrate</name>
    </ligand>
</feature>
<evidence type="ECO:0000256" key="7">
    <source>
        <dbReference type="ARBA" id="ARBA00023004"/>
    </source>
</evidence>
<dbReference type="GO" id="GO:0008198">
    <property type="term" value="F:ferrous iron binding"/>
    <property type="evidence" value="ECO:0007669"/>
    <property type="project" value="TreeGrafter"/>
</dbReference>
<sequence length="219" mass="25306">MILRSGHTPFMNQTSLFEIDIKQAKLNRLPKDGSVYYQSAFMDVESSAQFMHHLQHSIPWEADQLILFGKKITTRRKVAWVGDPQCTYTYSGVKKEPRVWTPELLVIKDRMEELAHAEFNSCLLNFYHDGEDGMGWHSDDEKELDSQSPIASLSLGATRKFAFKHKQDKKTSTLLLENGSALVMHPPTQEFWKHALLKTKTIHSPRINLTFRKMKLHHA</sequence>
<evidence type="ECO:0000256" key="9">
    <source>
        <dbReference type="PIRSR" id="PIRSR632852-1"/>
    </source>
</evidence>
<accession>A0AA43S549</accession>
<dbReference type="GO" id="GO:0035516">
    <property type="term" value="F:broad specificity oxidative DNA demethylase activity"/>
    <property type="evidence" value="ECO:0007669"/>
    <property type="project" value="TreeGrafter"/>
</dbReference>
<comment type="caution">
    <text evidence="11">The sequence shown here is derived from an EMBL/GenBank/DDBJ whole genome shotgun (WGS) entry which is preliminary data.</text>
</comment>
<dbReference type="InterPro" id="IPR005123">
    <property type="entry name" value="Oxoglu/Fe-dep_dioxygenase_dom"/>
</dbReference>
<keyword evidence="12" id="KW-1185">Reference proteome</keyword>
<dbReference type="InterPro" id="IPR037151">
    <property type="entry name" value="AlkB-like_sf"/>
</dbReference>
<feature type="domain" description="Fe2OG dioxygenase" evidence="10">
    <location>
        <begin position="118"/>
        <end position="215"/>
    </location>
</feature>
<evidence type="ECO:0000313" key="12">
    <source>
        <dbReference type="Proteomes" id="UP001161160"/>
    </source>
</evidence>
<dbReference type="GO" id="GO:0006307">
    <property type="term" value="P:DNA alkylation repair"/>
    <property type="evidence" value="ECO:0007669"/>
    <property type="project" value="TreeGrafter"/>
</dbReference>
<dbReference type="Pfam" id="PF13532">
    <property type="entry name" value="2OG-FeII_Oxy_2"/>
    <property type="match status" value="1"/>
</dbReference>
<reference evidence="11" key="1">
    <citation type="submission" date="2023-04" db="EMBL/GenBank/DDBJ databases">
        <title>Genome Encyclopedia of Bacteria and Archaea VI: Functional Genomics of Type Strains.</title>
        <authorList>
            <person name="Whitman W."/>
        </authorList>
    </citation>
    <scope>NUCLEOTIDE SEQUENCE</scope>
    <source>
        <strain evidence="11">Enz.4-51</strain>
    </source>
</reference>
<dbReference type="PANTHER" id="PTHR31573">
    <property type="entry name" value="ALPHA-KETOGLUTARATE-DEPENDENT DIOXYGENASE ALKB HOMOLOG 2"/>
    <property type="match status" value="1"/>
</dbReference>
<feature type="binding site" evidence="9">
    <location>
        <position position="127"/>
    </location>
    <ligand>
        <name>2-oxoglutarate</name>
        <dbReference type="ChEBI" id="CHEBI:16810"/>
    </ligand>
</feature>
<evidence type="ECO:0000256" key="1">
    <source>
        <dbReference type="ARBA" id="ARBA00001954"/>
    </source>
</evidence>
<feature type="binding site" evidence="9">
    <location>
        <position position="194"/>
    </location>
    <ligand>
        <name>2-oxoglutarate</name>
        <dbReference type="ChEBI" id="CHEBI:16810"/>
    </ligand>
</feature>
<evidence type="ECO:0000256" key="2">
    <source>
        <dbReference type="ARBA" id="ARBA00022723"/>
    </source>
</evidence>
<dbReference type="SUPFAM" id="SSF51197">
    <property type="entry name" value="Clavaminate synthase-like"/>
    <property type="match status" value="1"/>
</dbReference>
<dbReference type="Gene3D" id="2.60.120.590">
    <property type="entry name" value="Alpha-ketoglutarate-dependent dioxygenase AlkB-like"/>
    <property type="match status" value="1"/>
</dbReference>
<feature type="binding site" evidence="9">
    <location>
        <begin position="68"/>
        <end position="70"/>
    </location>
    <ligand>
        <name>substrate</name>
    </ligand>
</feature>
<comment type="cofactor">
    <cofactor evidence="1">
        <name>Fe(2+)</name>
        <dbReference type="ChEBI" id="CHEBI:29033"/>
    </cofactor>
</comment>
<keyword evidence="4" id="KW-0460">Magnesium</keyword>
<protein>
    <submittedName>
        <fullName evidence="11">Alkylated DNA repair dioxygenase AlkB</fullName>
    </submittedName>
</protein>
<evidence type="ECO:0000313" key="11">
    <source>
        <dbReference type="EMBL" id="MDH6504010.1"/>
    </source>
</evidence>
<keyword evidence="3" id="KW-0227">DNA damage</keyword>
<evidence type="ECO:0000256" key="4">
    <source>
        <dbReference type="ARBA" id="ARBA00022842"/>
    </source>
</evidence>
<organism evidence="11 12">
    <name type="scientific">Polynucleobacter sphagniphilus</name>
    <dbReference type="NCBI Taxonomy" id="1743169"/>
    <lineage>
        <taxon>Bacteria</taxon>
        <taxon>Pseudomonadati</taxon>
        <taxon>Pseudomonadota</taxon>
        <taxon>Betaproteobacteria</taxon>
        <taxon>Burkholderiales</taxon>
        <taxon>Burkholderiaceae</taxon>
        <taxon>Polynucleobacter</taxon>
    </lineage>
</organism>
<evidence type="ECO:0000259" key="10">
    <source>
        <dbReference type="PROSITE" id="PS51471"/>
    </source>
</evidence>
<feature type="binding site" evidence="9">
    <location>
        <position position="210"/>
    </location>
    <ligand>
        <name>2-oxoglutarate</name>
        <dbReference type="ChEBI" id="CHEBI:16810"/>
    </ligand>
</feature>
<name>A0AA43S549_9BURK</name>
<evidence type="ECO:0000256" key="8">
    <source>
        <dbReference type="ARBA" id="ARBA00023204"/>
    </source>
</evidence>
<dbReference type="InterPro" id="IPR032852">
    <property type="entry name" value="ALKBH2"/>
</dbReference>
<feature type="binding site" evidence="9">
    <location>
        <position position="137"/>
    </location>
    <ligand>
        <name>2-oxoglutarate</name>
        <dbReference type="ChEBI" id="CHEBI:16810"/>
    </ligand>
</feature>
<evidence type="ECO:0000256" key="6">
    <source>
        <dbReference type="ARBA" id="ARBA00023002"/>
    </source>
</evidence>
<dbReference type="Proteomes" id="UP001161160">
    <property type="component" value="Unassembled WGS sequence"/>
</dbReference>
<keyword evidence="8" id="KW-0234">DNA repair</keyword>
<feature type="binding site" evidence="9">
    <location>
        <position position="212"/>
    </location>
    <ligand>
        <name>2-oxoglutarate</name>
        <dbReference type="ChEBI" id="CHEBI:16810"/>
    </ligand>
</feature>
<keyword evidence="5 11" id="KW-0223">Dioxygenase</keyword>
<keyword evidence="6" id="KW-0560">Oxidoreductase</keyword>
<gene>
    <name evidence="11" type="ORF">M2127_001314</name>
</gene>
<feature type="binding site" evidence="9">
    <location>
        <position position="206"/>
    </location>
    <ligand>
        <name>2-oxoglutarate</name>
        <dbReference type="ChEBI" id="CHEBI:16810"/>
    </ligand>
</feature>
<feature type="binding site" evidence="9">
    <location>
        <begin position="88"/>
        <end position="90"/>
    </location>
    <ligand>
        <name>substrate</name>
    </ligand>
</feature>
<keyword evidence="2" id="KW-0479">Metal-binding</keyword>
<dbReference type="PANTHER" id="PTHR31573:SF1">
    <property type="entry name" value="DNA OXIDATIVE DEMETHYLASE ALKBH2"/>
    <property type="match status" value="1"/>
</dbReference>
<dbReference type="EMBL" id="JARXYA010000005">
    <property type="protein sequence ID" value="MDH6504010.1"/>
    <property type="molecule type" value="Genomic_DNA"/>
</dbReference>
<evidence type="ECO:0000256" key="5">
    <source>
        <dbReference type="ARBA" id="ARBA00022964"/>
    </source>
</evidence>
<dbReference type="PROSITE" id="PS51471">
    <property type="entry name" value="FE2OG_OXY"/>
    <property type="match status" value="1"/>
</dbReference>